<feature type="transmembrane region" description="Helical" evidence="2">
    <location>
        <begin position="161"/>
        <end position="179"/>
    </location>
</feature>
<dbReference type="PANTHER" id="PTHR24075:SF0">
    <property type="entry name" value="TRANSLOCATION PROTEIN SEC63 HOMOLOG"/>
    <property type="match status" value="1"/>
</dbReference>
<feature type="compositionally biased region" description="Basic and acidic residues" evidence="1">
    <location>
        <begin position="249"/>
        <end position="268"/>
    </location>
</feature>
<feature type="domain" description="J" evidence="3">
    <location>
        <begin position="76"/>
        <end position="138"/>
    </location>
</feature>
<dbReference type="PRINTS" id="PR00625">
    <property type="entry name" value="JDOMAIN"/>
</dbReference>
<dbReference type="Proteomes" id="UP001363151">
    <property type="component" value="Unassembled WGS sequence"/>
</dbReference>
<proteinExistence type="predicted"/>
<accession>A0ABR1FN73</accession>
<dbReference type="SMART" id="SM00271">
    <property type="entry name" value="DnaJ"/>
    <property type="match status" value="1"/>
</dbReference>
<reference evidence="4 5" key="1">
    <citation type="submission" date="2024-03" db="EMBL/GenBank/DDBJ databases">
        <title>Aureococcus anophagefferens CCMP1851 and Kratosvirus quantuckense: Draft genome of a second virus-susceptible host strain in the model system.</title>
        <authorList>
            <person name="Chase E."/>
            <person name="Truchon A.R."/>
            <person name="Schepens W."/>
            <person name="Wilhelm S.W."/>
        </authorList>
    </citation>
    <scope>NUCLEOTIDE SEQUENCE [LARGE SCALE GENOMIC DNA]</scope>
    <source>
        <strain evidence="4 5">CCMP1851</strain>
    </source>
</reference>
<evidence type="ECO:0000259" key="3">
    <source>
        <dbReference type="PROSITE" id="PS50076"/>
    </source>
</evidence>
<gene>
    <name evidence="4" type="primary">SEC63</name>
    <name evidence="4" type="ORF">SO694_00103041</name>
</gene>
<dbReference type="InterPro" id="IPR001623">
    <property type="entry name" value="DnaJ_domain"/>
</dbReference>
<dbReference type="PANTHER" id="PTHR24075">
    <property type="entry name" value="SEC63 DOMAIN-CONTAINING"/>
    <property type="match status" value="1"/>
</dbReference>
<dbReference type="EMBL" id="JBBJCI010000354">
    <property type="protein sequence ID" value="KAK7233901.1"/>
    <property type="molecule type" value="Genomic_DNA"/>
</dbReference>
<sequence>MRPDDLAEGGAASFYGLVLVSAFLASLVPVIVTRAMQKRFSKGWVAMCTVAVAAGAQWSALHPDAVAWANATSYFDPYEILDVASNSNSSVVRKAYRALSKAHHPDKGGDPNKFRELASAYAALAGDATAKRNYRDHGHPDGPRPQFAGIALPRGNEGVVLTLYVLLLALAIVPVVMMVKATSKPATRMPKKATVLALRDALADKARRPRTTAQWLSLLGALLDDHEGLDAPDDADPAGTLRAVKALDKGGEGRRAADGDGRRARAAREPAAAGRRLDGGGEDEAGVGARAGNLARAALELSLGVGLDAAKGAAAALQHVVAGAPPDAAEPAAISSLSLAVFDDDEPLPDVRAGDVAVAALELKVPPGDYVVLLGNSNQNAVVAYKPVTVPKNPCDFQFQVKCPDRVGKYVLAASVHAVDRHVEASRTVPYKVERQED</sequence>
<keyword evidence="5" id="KW-1185">Reference proteome</keyword>
<keyword evidence="2" id="KW-0472">Membrane</keyword>
<evidence type="ECO:0000256" key="2">
    <source>
        <dbReference type="SAM" id="Phobius"/>
    </source>
</evidence>
<evidence type="ECO:0000256" key="1">
    <source>
        <dbReference type="SAM" id="MobiDB-lite"/>
    </source>
</evidence>
<organism evidence="4 5">
    <name type="scientific">Aureococcus anophagefferens</name>
    <name type="common">Harmful bloom alga</name>
    <dbReference type="NCBI Taxonomy" id="44056"/>
    <lineage>
        <taxon>Eukaryota</taxon>
        <taxon>Sar</taxon>
        <taxon>Stramenopiles</taxon>
        <taxon>Ochrophyta</taxon>
        <taxon>Pelagophyceae</taxon>
        <taxon>Pelagomonadales</taxon>
        <taxon>Pelagomonadaceae</taxon>
        <taxon>Aureococcus</taxon>
    </lineage>
</organism>
<name>A0ABR1FN73_AURAN</name>
<keyword evidence="2" id="KW-1133">Transmembrane helix</keyword>
<dbReference type="PROSITE" id="PS50076">
    <property type="entry name" value="DNAJ_2"/>
    <property type="match status" value="1"/>
</dbReference>
<dbReference type="Pfam" id="PF00226">
    <property type="entry name" value="DnaJ"/>
    <property type="match status" value="1"/>
</dbReference>
<dbReference type="SUPFAM" id="SSF46565">
    <property type="entry name" value="Chaperone J-domain"/>
    <property type="match status" value="1"/>
</dbReference>
<dbReference type="CDD" id="cd06257">
    <property type="entry name" value="DnaJ"/>
    <property type="match status" value="1"/>
</dbReference>
<dbReference type="Gene3D" id="1.10.287.110">
    <property type="entry name" value="DnaJ domain"/>
    <property type="match status" value="1"/>
</dbReference>
<protein>
    <submittedName>
        <fullName evidence="4">Protein translocation regulator</fullName>
    </submittedName>
</protein>
<feature type="transmembrane region" description="Helical" evidence="2">
    <location>
        <begin position="12"/>
        <end position="32"/>
    </location>
</feature>
<comment type="caution">
    <text evidence="4">The sequence shown here is derived from an EMBL/GenBank/DDBJ whole genome shotgun (WGS) entry which is preliminary data.</text>
</comment>
<feature type="region of interest" description="Disordered" evidence="1">
    <location>
        <begin position="249"/>
        <end position="284"/>
    </location>
</feature>
<evidence type="ECO:0000313" key="5">
    <source>
        <dbReference type="Proteomes" id="UP001363151"/>
    </source>
</evidence>
<keyword evidence="2" id="KW-0812">Transmembrane</keyword>
<evidence type="ECO:0000313" key="4">
    <source>
        <dbReference type="EMBL" id="KAK7233901.1"/>
    </source>
</evidence>
<dbReference type="InterPro" id="IPR036869">
    <property type="entry name" value="J_dom_sf"/>
</dbReference>